<dbReference type="InterPro" id="IPR023753">
    <property type="entry name" value="FAD/NAD-binding_dom"/>
</dbReference>
<dbReference type="SUPFAM" id="SSF51905">
    <property type="entry name" value="FAD/NAD(P)-binding domain"/>
    <property type="match status" value="1"/>
</dbReference>
<evidence type="ECO:0000313" key="4">
    <source>
        <dbReference type="Proteomes" id="UP001218218"/>
    </source>
</evidence>
<dbReference type="Pfam" id="PF07992">
    <property type="entry name" value="Pyr_redox_2"/>
    <property type="match status" value="1"/>
</dbReference>
<reference evidence="3" key="1">
    <citation type="submission" date="2023-03" db="EMBL/GenBank/DDBJ databases">
        <title>Massive genome expansion in bonnet fungi (Mycena s.s.) driven by repeated elements and novel gene families across ecological guilds.</title>
        <authorList>
            <consortium name="Lawrence Berkeley National Laboratory"/>
            <person name="Harder C.B."/>
            <person name="Miyauchi S."/>
            <person name="Viragh M."/>
            <person name="Kuo A."/>
            <person name="Thoen E."/>
            <person name="Andreopoulos B."/>
            <person name="Lu D."/>
            <person name="Skrede I."/>
            <person name="Drula E."/>
            <person name="Henrissat B."/>
            <person name="Morin E."/>
            <person name="Kohler A."/>
            <person name="Barry K."/>
            <person name="LaButti K."/>
            <person name="Morin E."/>
            <person name="Salamov A."/>
            <person name="Lipzen A."/>
            <person name="Mereny Z."/>
            <person name="Hegedus B."/>
            <person name="Baldrian P."/>
            <person name="Stursova M."/>
            <person name="Weitz H."/>
            <person name="Taylor A."/>
            <person name="Grigoriev I.V."/>
            <person name="Nagy L.G."/>
            <person name="Martin F."/>
            <person name="Kauserud H."/>
        </authorList>
    </citation>
    <scope>NUCLEOTIDE SEQUENCE</scope>
    <source>
        <strain evidence="3">CBHHK002</strain>
    </source>
</reference>
<dbReference type="GO" id="GO:0004497">
    <property type="term" value="F:monooxygenase activity"/>
    <property type="evidence" value="ECO:0007669"/>
    <property type="project" value="TreeGrafter"/>
</dbReference>
<evidence type="ECO:0000256" key="1">
    <source>
        <dbReference type="ARBA" id="ARBA00023002"/>
    </source>
</evidence>
<dbReference type="PRINTS" id="PR00368">
    <property type="entry name" value="FADPNR"/>
</dbReference>
<dbReference type="PANTHER" id="PTHR43539">
    <property type="entry name" value="FLAVIN-BINDING MONOOXYGENASE-LIKE PROTEIN (AFU_ORTHOLOGUE AFUA_4G09220)"/>
    <property type="match status" value="1"/>
</dbReference>
<dbReference type="Gene3D" id="3.50.50.60">
    <property type="entry name" value="FAD/NAD(P)-binding domain"/>
    <property type="match status" value="1"/>
</dbReference>
<comment type="caution">
    <text evidence="3">The sequence shown here is derived from an EMBL/GenBank/DDBJ whole genome shotgun (WGS) entry which is preliminary data.</text>
</comment>
<accession>A0AAD6ZE98</accession>
<dbReference type="AlphaFoldDB" id="A0AAD6ZE98"/>
<keyword evidence="1" id="KW-0560">Oxidoreductase</keyword>
<dbReference type="PRINTS" id="PR00411">
    <property type="entry name" value="PNDRDTASEI"/>
</dbReference>
<dbReference type="PANTHER" id="PTHR43539:SF68">
    <property type="entry name" value="FLAVIN-BINDING MONOOXYGENASE-LIKE PROTEIN (AFU_ORTHOLOGUE AFUA_4G09220)"/>
    <property type="match status" value="1"/>
</dbReference>
<dbReference type="InterPro" id="IPR050982">
    <property type="entry name" value="Auxin_biosynth/cation_transpt"/>
</dbReference>
<feature type="domain" description="FAD/NAD(P)-binding" evidence="2">
    <location>
        <begin position="153"/>
        <end position="342"/>
    </location>
</feature>
<protein>
    <submittedName>
        <fullName evidence="3">FAD/NAD(P)-binding domain-containing protein</fullName>
    </submittedName>
</protein>
<dbReference type="Proteomes" id="UP001218218">
    <property type="component" value="Unassembled WGS sequence"/>
</dbReference>
<name>A0AAD6ZE98_9AGAR</name>
<keyword evidence="4" id="KW-1185">Reference proteome</keyword>
<proteinExistence type="predicted"/>
<dbReference type="GO" id="GO:0050660">
    <property type="term" value="F:flavin adenine dinucleotide binding"/>
    <property type="evidence" value="ECO:0007669"/>
    <property type="project" value="TreeGrafter"/>
</dbReference>
<organism evidence="3 4">
    <name type="scientific">Mycena albidolilacea</name>
    <dbReference type="NCBI Taxonomy" id="1033008"/>
    <lineage>
        <taxon>Eukaryota</taxon>
        <taxon>Fungi</taxon>
        <taxon>Dikarya</taxon>
        <taxon>Basidiomycota</taxon>
        <taxon>Agaricomycotina</taxon>
        <taxon>Agaricomycetes</taxon>
        <taxon>Agaricomycetidae</taxon>
        <taxon>Agaricales</taxon>
        <taxon>Marasmiineae</taxon>
        <taxon>Mycenaceae</taxon>
        <taxon>Mycena</taxon>
    </lineage>
</organism>
<dbReference type="InterPro" id="IPR036188">
    <property type="entry name" value="FAD/NAD-bd_sf"/>
</dbReference>
<evidence type="ECO:0000313" key="3">
    <source>
        <dbReference type="EMBL" id="KAJ7319091.1"/>
    </source>
</evidence>
<sequence>MALLLPNAFWRDSLCLSWDLRTKEGAASIRDFLQDNGRLVKANLHGFEIDTSSALGDPVRKTLPYEKAVLHEVVEFTFYFRIGGLPGRGRGIVRLLRAPKSEEWKAYLIYSVLQSIDGHEPNDEPAYGHYEGHTKSWEDVRAEELAEIEKDPTVVVIGGGTGGLMMASRLRDVGLKVLVIERNAQVGDTWRERYDLLTLNNMQTFIPKNKFADWLQYWATNQEIPIWTSAELLPNPTYDSTTGKWTLKIVRNGKDEVILQPKHLIMATGLASSPDMPPTPGSENFKGTILHSHSFKSASAWGGKNVVVVGAGVSGMDVALEADARGANATIIQRSPMCVLRQTTLRQNITNIWPVDRPVEDSDFYMHGNPLNLTMRLCVDVITPRMKEREKDLHDALREKGFLVGWGEELGRGPVGQLGLLYAYAGGFVSDVGCCQRIIDGKVKLRSAVGVDHFEEGQVVLSDGSKLDADVVVYATGLKNPRYLLTKILGDDIMNKTGDLKIWDMDAEGEFNGVYRPTGHPGLWFAMGVHNEMRYLSKLLTLQILGQELGIAKEAVATNGHVAN</sequence>
<gene>
    <name evidence="3" type="ORF">DFH08DRAFT_789532</name>
</gene>
<dbReference type="EMBL" id="JARIHO010000055">
    <property type="protein sequence ID" value="KAJ7319091.1"/>
    <property type="molecule type" value="Genomic_DNA"/>
</dbReference>
<evidence type="ECO:0000259" key="2">
    <source>
        <dbReference type="Pfam" id="PF07992"/>
    </source>
</evidence>